<sequence length="91" mass="10266">MILNKLKGFLMAEGITALAIAIAGVSLMALVIGEGRSIEQRMELKTDRAYAWHILKKLDLKEVKVHDRVYELRGASSVYDKTSQETYLVKK</sequence>
<proteinExistence type="predicted"/>
<evidence type="ECO:0008006" key="4">
    <source>
        <dbReference type="Google" id="ProtNLM"/>
    </source>
</evidence>
<dbReference type="RefSeq" id="WP_090093167.1">
    <property type="nucleotide sequence ID" value="NZ_CBCRVU010000001.1"/>
</dbReference>
<keyword evidence="1" id="KW-0472">Membrane</keyword>
<gene>
    <name evidence="2" type="ORF">SAMN04487792_0980</name>
</gene>
<protein>
    <recommendedName>
        <fullName evidence="4">Type II secretion system protein</fullName>
    </recommendedName>
</protein>
<dbReference type="EMBL" id="FOMN01000004">
    <property type="protein sequence ID" value="SFD46438.1"/>
    <property type="molecule type" value="Genomic_DNA"/>
</dbReference>
<evidence type="ECO:0000313" key="3">
    <source>
        <dbReference type="Proteomes" id="UP000199599"/>
    </source>
</evidence>
<organism evidence="2 3">
    <name type="scientific">Lactobacillus bombicola</name>
    <dbReference type="NCBI Taxonomy" id="1505723"/>
    <lineage>
        <taxon>Bacteria</taxon>
        <taxon>Bacillati</taxon>
        <taxon>Bacillota</taxon>
        <taxon>Bacilli</taxon>
        <taxon>Lactobacillales</taxon>
        <taxon>Lactobacillaceae</taxon>
        <taxon>Lactobacillus</taxon>
    </lineage>
</organism>
<name>A0A1I1SNX9_9LACO</name>
<evidence type="ECO:0000256" key="1">
    <source>
        <dbReference type="SAM" id="Phobius"/>
    </source>
</evidence>
<reference evidence="3" key="1">
    <citation type="submission" date="2016-10" db="EMBL/GenBank/DDBJ databases">
        <authorList>
            <person name="Varghese N."/>
            <person name="Submissions S."/>
        </authorList>
    </citation>
    <scope>NUCLEOTIDE SEQUENCE [LARGE SCALE GENOMIC DNA]</scope>
    <source>
        <strain evidence="3">R-53102</strain>
    </source>
</reference>
<accession>A0A1I1SNX9</accession>
<feature type="transmembrane region" description="Helical" evidence="1">
    <location>
        <begin position="12"/>
        <end position="32"/>
    </location>
</feature>
<keyword evidence="1" id="KW-0812">Transmembrane</keyword>
<dbReference type="STRING" id="1505723.SAMN04487792_0980"/>
<dbReference type="AlphaFoldDB" id="A0A1I1SNX9"/>
<evidence type="ECO:0000313" key="2">
    <source>
        <dbReference type="EMBL" id="SFD46438.1"/>
    </source>
</evidence>
<keyword evidence="1" id="KW-1133">Transmembrane helix</keyword>
<dbReference type="Proteomes" id="UP000199599">
    <property type="component" value="Unassembled WGS sequence"/>
</dbReference>